<proteinExistence type="predicted"/>
<accession>K6W7M7</accession>
<name>K6W7M7_9MICO</name>
<organism evidence="2 3">
    <name type="scientific">Kineosphaera limosa NBRC 100340</name>
    <dbReference type="NCBI Taxonomy" id="1184609"/>
    <lineage>
        <taxon>Bacteria</taxon>
        <taxon>Bacillati</taxon>
        <taxon>Actinomycetota</taxon>
        <taxon>Actinomycetes</taxon>
        <taxon>Micrococcales</taxon>
        <taxon>Dermatophilaceae</taxon>
        <taxon>Kineosphaera</taxon>
    </lineage>
</organism>
<evidence type="ECO:0000256" key="1">
    <source>
        <dbReference type="SAM" id="MobiDB-lite"/>
    </source>
</evidence>
<feature type="region of interest" description="Disordered" evidence="1">
    <location>
        <begin position="96"/>
        <end position="116"/>
    </location>
</feature>
<dbReference type="EMBL" id="BAHD01000017">
    <property type="protein sequence ID" value="GAB95195.1"/>
    <property type="molecule type" value="Genomic_DNA"/>
</dbReference>
<reference evidence="2 3" key="1">
    <citation type="submission" date="2012-08" db="EMBL/GenBank/DDBJ databases">
        <title>Whole genome shotgun sequence of Kineosphaera limosa NBRC 100340.</title>
        <authorList>
            <person name="Yoshida I."/>
            <person name="Isaki S."/>
            <person name="Hosoyama A."/>
            <person name="Tsuchikane K."/>
            <person name="Katsumata H."/>
            <person name="Ando Y."/>
            <person name="Ohji S."/>
            <person name="Hamada M."/>
            <person name="Tamura T."/>
            <person name="Yamazoe A."/>
            <person name="Yamazaki S."/>
            <person name="Fujita N."/>
        </authorList>
    </citation>
    <scope>NUCLEOTIDE SEQUENCE [LARGE SCALE GENOMIC DNA]</scope>
    <source>
        <strain evidence="2 3">NBRC 100340</strain>
    </source>
</reference>
<evidence type="ECO:0000313" key="2">
    <source>
        <dbReference type="EMBL" id="GAB95195.1"/>
    </source>
</evidence>
<protein>
    <submittedName>
        <fullName evidence="2">Uncharacterized protein</fullName>
    </submittedName>
</protein>
<gene>
    <name evidence="2" type="ORF">KILIM_017_00400</name>
</gene>
<keyword evidence="3" id="KW-1185">Reference proteome</keyword>
<comment type="caution">
    <text evidence="2">The sequence shown here is derived from an EMBL/GenBank/DDBJ whole genome shotgun (WGS) entry which is preliminary data.</text>
</comment>
<evidence type="ECO:0000313" key="3">
    <source>
        <dbReference type="Proteomes" id="UP000008366"/>
    </source>
</evidence>
<dbReference type="AlphaFoldDB" id="K6W7M7"/>
<sequence>MTPTNPLASSPQLSAAIRATRLYVLVRDAYLATPSITLRKLAALDELRATVTAQAATHPNPSAEAARPVEAPAPVEHVAPVEQVAQVEQGAQVEQVAQVEQATPADHRHQPDPPEALRGVRLVEWLRDTMHEASGQLGPADAAMALLEVMTSTAPPRLSACAPTGGAADGLDWSADPLALFLDAAGYLAPHLPVTTVTRMYRGHRQSRRLLAGASRLSFSPRGLVDAVGPQDAVADMMVAVLGISPPAAQAAAVLLLDGTPPERAGLAGAAIFDRLDGFAGPEAFVGTALGRSNPGSLSHHLATLEPATRLRPAVRPRIAIGLEALREDLHAIRPVDEAEAARVRAARRCVEFAALRMLDRQSFGLFAASRMPRPRPWLPATDLT</sequence>
<dbReference type="RefSeq" id="WP_006591727.1">
    <property type="nucleotide sequence ID" value="NZ_BAHD01000017.1"/>
</dbReference>
<dbReference type="Proteomes" id="UP000008366">
    <property type="component" value="Unassembled WGS sequence"/>
</dbReference>